<evidence type="ECO:0000313" key="14">
    <source>
        <dbReference type="EMBL" id="ONH70143.1"/>
    </source>
</evidence>
<evidence type="ECO:0000256" key="5">
    <source>
        <dbReference type="ARBA" id="ARBA00018677"/>
    </source>
</evidence>
<protein>
    <recommendedName>
        <fullName evidence="5">NADH dehydrogenase [ubiquinone] 1 beta subcomplex subunit 7</fullName>
    </recommendedName>
</protein>
<reference evidence="15" key="2">
    <citation type="journal article" date="2017" name="Genome Announc.">
        <title>Genome sequences of Cyberlindnera fabianii 65, Pichia kudriavzevii 129, and Saccharomyces cerevisiae 131 isolated from fermented masau fruits in Zimbabwe.</title>
        <authorList>
            <person name="van Rijswijck I.M.H."/>
            <person name="Derks M.F.L."/>
            <person name="Abee T."/>
            <person name="de Ridder D."/>
            <person name="Smid E.J."/>
        </authorList>
    </citation>
    <scope>NUCLEOTIDE SEQUENCE [LARGE SCALE GENOMIC DNA]</scope>
    <source>
        <strain evidence="15">65</strain>
    </source>
</reference>
<dbReference type="OrthoDB" id="268414at2759"/>
<keyword evidence="14" id="KW-0830">Ubiquinone</keyword>
<evidence type="ECO:0000256" key="2">
    <source>
        <dbReference type="ARBA" id="ARBA00004569"/>
    </source>
</evidence>
<dbReference type="InterPro" id="IPR008698">
    <property type="entry name" value="NDUB7"/>
</dbReference>
<proteinExistence type="inferred from homology"/>
<name>A0A061AP88_CYBFA</name>
<dbReference type="OMA" id="YRDSCAN"/>
<sequence length="77" mass="9339">MSNFPPQLSHEEMKKNKIPLEYRDRCAGLLVPLKKCRQENLYMPWTCSEERHSYEKCQYEDFKRRVKEMEALKAAQE</sequence>
<organism evidence="13">
    <name type="scientific">Cyberlindnera fabianii</name>
    <name type="common">Yeast</name>
    <name type="synonym">Hansenula fabianii</name>
    <dbReference type="NCBI Taxonomy" id="36022"/>
    <lineage>
        <taxon>Eukaryota</taxon>
        <taxon>Fungi</taxon>
        <taxon>Dikarya</taxon>
        <taxon>Ascomycota</taxon>
        <taxon>Saccharomycotina</taxon>
        <taxon>Saccharomycetes</taxon>
        <taxon>Phaffomycetales</taxon>
        <taxon>Phaffomycetaceae</taxon>
        <taxon>Cyberlindnera</taxon>
    </lineage>
</organism>
<dbReference type="AlphaFoldDB" id="A0A061AP88"/>
<evidence type="ECO:0000256" key="4">
    <source>
        <dbReference type="ARBA" id="ARBA00008006"/>
    </source>
</evidence>
<dbReference type="Pfam" id="PF05676">
    <property type="entry name" value="NDUF_B7"/>
    <property type="match status" value="1"/>
</dbReference>
<dbReference type="GO" id="GO:0005758">
    <property type="term" value="C:mitochondrial intermembrane space"/>
    <property type="evidence" value="ECO:0007669"/>
    <property type="project" value="UniProtKB-SubCell"/>
</dbReference>
<evidence type="ECO:0000256" key="1">
    <source>
        <dbReference type="ARBA" id="ARBA00003195"/>
    </source>
</evidence>
<evidence type="ECO:0000313" key="13">
    <source>
        <dbReference type="EMBL" id="CDR37186.1"/>
    </source>
</evidence>
<comment type="function">
    <text evidence="1">Accessory subunit of the mitochondrial membrane respiratory chain NADH dehydrogenase (Complex I), that is believed not to be involved in catalysis. Complex I functions in the transfer of electrons from NADH to the respiratory chain. The immediate electron acceptor for the enzyme is believed to be ubiquinone.</text>
</comment>
<dbReference type="PANTHER" id="PTHR20900">
    <property type="entry name" value="NADH:UBIQUINONE OXIDOREDUCTASE B18-LIKE SUBUNIT"/>
    <property type="match status" value="1"/>
</dbReference>
<evidence type="ECO:0000256" key="7">
    <source>
        <dbReference type="ARBA" id="ARBA00022660"/>
    </source>
</evidence>
<keyword evidence="6" id="KW-0813">Transport</keyword>
<gene>
    <name evidence="14" type="ORF">BON22_0475</name>
    <name evidence="13" type="ORF">CYFA0S_01e08218g</name>
</gene>
<dbReference type="PROSITE" id="PS51808">
    <property type="entry name" value="CHCH"/>
    <property type="match status" value="1"/>
</dbReference>
<dbReference type="EMBL" id="LK052886">
    <property type="protein sequence ID" value="CDR37186.1"/>
    <property type="molecule type" value="Genomic_DNA"/>
</dbReference>
<evidence type="ECO:0000256" key="10">
    <source>
        <dbReference type="ARBA" id="ARBA00023128"/>
    </source>
</evidence>
<dbReference type="EMBL" id="MPUK01000001">
    <property type="protein sequence ID" value="ONH70143.1"/>
    <property type="molecule type" value="Genomic_DNA"/>
</dbReference>
<keyword evidence="9" id="KW-0249">Electron transport</keyword>
<reference evidence="14" key="3">
    <citation type="submission" date="2017-01" db="EMBL/GenBank/DDBJ databases">
        <authorList>
            <person name="Mah S.A."/>
            <person name="Swanson W.J."/>
            <person name="Moy G.W."/>
            <person name="Vacquier V.D."/>
        </authorList>
    </citation>
    <scope>NUCLEOTIDE SEQUENCE [LARGE SCALE GENOMIC DNA]</scope>
    <source>
        <strain evidence="14">65</strain>
    </source>
</reference>
<comment type="similarity">
    <text evidence="4">Belongs to the complex I NDUFB7 subunit family.</text>
</comment>
<evidence type="ECO:0000313" key="15">
    <source>
        <dbReference type="Proteomes" id="UP000189513"/>
    </source>
</evidence>
<keyword evidence="11" id="KW-0472">Membrane</keyword>
<evidence type="ECO:0000256" key="11">
    <source>
        <dbReference type="ARBA" id="ARBA00023136"/>
    </source>
</evidence>
<keyword evidence="10" id="KW-0496">Mitochondrion</keyword>
<accession>A0A061AP88</accession>
<evidence type="ECO:0000256" key="12">
    <source>
        <dbReference type="ARBA" id="ARBA00023157"/>
    </source>
</evidence>
<keyword evidence="12" id="KW-1015">Disulfide bond</keyword>
<dbReference type="STRING" id="36022.A0A061AP88"/>
<dbReference type="GO" id="GO:0005743">
    <property type="term" value="C:mitochondrial inner membrane"/>
    <property type="evidence" value="ECO:0007669"/>
    <property type="project" value="UniProtKB-SubCell"/>
</dbReference>
<evidence type="ECO:0000256" key="9">
    <source>
        <dbReference type="ARBA" id="ARBA00022982"/>
    </source>
</evidence>
<evidence type="ECO:0000256" key="8">
    <source>
        <dbReference type="ARBA" id="ARBA00022792"/>
    </source>
</evidence>
<dbReference type="VEuPathDB" id="FungiDB:BON22_0475"/>
<dbReference type="PANTHER" id="PTHR20900:SF0">
    <property type="entry name" value="NADH DEHYDROGENASE [UBIQUINONE] 1 BETA SUBCOMPLEX SUBUNIT 7"/>
    <property type="match status" value="1"/>
</dbReference>
<evidence type="ECO:0000256" key="3">
    <source>
        <dbReference type="ARBA" id="ARBA00004637"/>
    </source>
</evidence>
<dbReference type="Proteomes" id="UP000189513">
    <property type="component" value="Unassembled WGS sequence"/>
</dbReference>
<keyword evidence="8" id="KW-0999">Mitochondrion inner membrane</keyword>
<keyword evidence="7" id="KW-0679">Respiratory chain</keyword>
<keyword evidence="15" id="KW-1185">Reference proteome</keyword>
<reference evidence="13" key="1">
    <citation type="journal article" date="2014" name="Genome Announc.">
        <title>Genome sequence of the yeast Cyberlindnera fabianii (Hansenula fabianii).</title>
        <authorList>
            <person name="Freel K.C."/>
            <person name="Sarilar V."/>
            <person name="Neuveglise C."/>
            <person name="Devillers H."/>
            <person name="Friedrich A."/>
            <person name="Schacherer J."/>
        </authorList>
    </citation>
    <scope>NUCLEOTIDE SEQUENCE</scope>
    <source>
        <strain evidence="13">YJS4271</strain>
    </source>
</reference>
<evidence type="ECO:0000256" key="6">
    <source>
        <dbReference type="ARBA" id="ARBA00022448"/>
    </source>
</evidence>
<comment type="subcellular location">
    <subcellularLocation>
        <location evidence="3">Mitochondrion inner membrane</location>
        <topology evidence="3">Peripheral membrane protein</topology>
    </subcellularLocation>
    <subcellularLocation>
        <location evidence="2">Mitochondrion intermembrane space</location>
    </subcellularLocation>
</comment>